<dbReference type="Pfam" id="PF00892">
    <property type="entry name" value="EamA"/>
    <property type="match status" value="1"/>
</dbReference>
<feature type="transmembrane region" description="Helical" evidence="3">
    <location>
        <begin position="160"/>
        <end position="183"/>
    </location>
</feature>
<feature type="transmembrane region" description="Helical" evidence="3">
    <location>
        <begin position="245"/>
        <end position="261"/>
    </location>
</feature>
<dbReference type="SUPFAM" id="SSF103481">
    <property type="entry name" value="Multidrug resistance efflux transporter EmrE"/>
    <property type="match status" value="1"/>
</dbReference>
<proteinExistence type="inferred from homology"/>
<evidence type="ECO:0000256" key="1">
    <source>
        <dbReference type="ARBA" id="ARBA00007362"/>
    </source>
</evidence>
<feature type="domain" description="EamA" evidence="4">
    <location>
        <begin position="131"/>
        <end position="257"/>
    </location>
</feature>
<comment type="caution">
    <text evidence="5">The sequence shown here is derived from an EMBL/GenBank/DDBJ whole genome shotgun (WGS) entry which is preliminary data.</text>
</comment>
<feature type="transmembrane region" description="Helical" evidence="3">
    <location>
        <begin position="107"/>
        <end position="124"/>
    </location>
</feature>
<feature type="transmembrane region" description="Helical" evidence="3">
    <location>
        <begin position="130"/>
        <end position="148"/>
    </location>
</feature>
<evidence type="ECO:0000313" key="5">
    <source>
        <dbReference type="EMBL" id="GAA4736918.1"/>
    </source>
</evidence>
<dbReference type="InterPro" id="IPR037185">
    <property type="entry name" value="EmrE-like"/>
</dbReference>
<keyword evidence="6" id="KW-1185">Reference proteome</keyword>
<evidence type="ECO:0000256" key="3">
    <source>
        <dbReference type="SAM" id="Phobius"/>
    </source>
</evidence>
<feature type="transmembrane region" description="Helical" evidence="3">
    <location>
        <begin position="82"/>
        <end position="100"/>
    </location>
</feature>
<evidence type="ECO:0000313" key="6">
    <source>
        <dbReference type="Proteomes" id="UP001499882"/>
    </source>
</evidence>
<keyword evidence="3" id="KW-0472">Membrane</keyword>
<keyword evidence="3" id="KW-0812">Transmembrane</keyword>
<accession>A0ABP8YU33</accession>
<feature type="transmembrane region" description="Helical" evidence="3">
    <location>
        <begin position="189"/>
        <end position="212"/>
    </location>
</feature>
<gene>
    <name evidence="5" type="ORF">GCM10023350_21060</name>
</gene>
<evidence type="ECO:0000256" key="2">
    <source>
        <dbReference type="SAM" id="MobiDB-lite"/>
    </source>
</evidence>
<feature type="transmembrane region" description="Helical" evidence="3">
    <location>
        <begin position="56"/>
        <end position="76"/>
    </location>
</feature>
<reference evidence="6" key="1">
    <citation type="journal article" date="2019" name="Int. J. Syst. Evol. Microbiol.">
        <title>The Global Catalogue of Microorganisms (GCM) 10K type strain sequencing project: providing services to taxonomists for standard genome sequencing and annotation.</title>
        <authorList>
            <consortium name="The Broad Institute Genomics Platform"/>
            <consortium name="The Broad Institute Genome Sequencing Center for Infectious Disease"/>
            <person name="Wu L."/>
            <person name="Ma J."/>
        </authorList>
    </citation>
    <scope>NUCLEOTIDE SEQUENCE [LARGE SCALE GENOMIC DNA]</scope>
    <source>
        <strain evidence="6">JCM 18532</strain>
    </source>
</reference>
<evidence type="ECO:0000259" key="4">
    <source>
        <dbReference type="Pfam" id="PF00892"/>
    </source>
</evidence>
<protein>
    <submittedName>
        <fullName evidence="5">EamA family transporter</fullName>
    </submittedName>
</protein>
<comment type="similarity">
    <text evidence="1">Belongs to the EamA transporter family.</text>
</comment>
<dbReference type="Proteomes" id="UP001499882">
    <property type="component" value="Unassembled WGS sequence"/>
</dbReference>
<dbReference type="InterPro" id="IPR000620">
    <property type="entry name" value="EamA_dom"/>
</dbReference>
<keyword evidence="3" id="KW-1133">Transmembrane helix</keyword>
<dbReference type="EMBL" id="BAABKN010000014">
    <property type="protein sequence ID" value="GAA4736918.1"/>
    <property type="molecule type" value="Genomic_DNA"/>
</dbReference>
<name>A0ABP8YU33_9ACTN</name>
<feature type="compositionally biased region" description="Basic and acidic residues" evidence="2">
    <location>
        <begin position="266"/>
        <end position="276"/>
    </location>
</feature>
<organism evidence="5 6">
    <name type="scientific">Nocardioides endophyticus</name>
    <dbReference type="NCBI Taxonomy" id="1353775"/>
    <lineage>
        <taxon>Bacteria</taxon>
        <taxon>Bacillati</taxon>
        <taxon>Actinomycetota</taxon>
        <taxon>Actinomycetes</taxon>
        <taxon>Propionibacteriales</taxon>
        <taxon>Nocardioidaceae</taxon>
        <taxon>Nocardioides</taxon>
    </lineage>
</organism>
<feature type="region of interest" description="Disordered" evidence="2">
    <location>
        <begin position="266"/>
        <end position="285"/>
    </location>
</feature>
<feature type="transmembrane region" description="Helical" evidence="3">
    <location>
        <begin position="219"/>
        <end position="239"/>
    </location>
</feature>
<sequence length="293" mass="29660">MAIVSMLCVQLGLAASVGLIDQIGAEGAAWLRLVWAGALMLMIVRPRRSAFSREALRAGIALGVVTAGLTMLFMAAVARLPLGTASALEFLGPLGVAVVRSRGTGRLWALLAAAGVVFLTQPWAGTADPVGVAFALGAAACWAAYILLTQRVGDEVSGIAGLAISMPVAALTATVVAGPSVVGRLSPELLLVGLGLAILLPVVPFTLELLALRRLTAGAFGTLMALEPAFALVIGFVALHQVPNLLGVLGVGLVVAAGVGAERSGAREALPSDRPSDPGGSLQRDQLAVEVGQ</sequence>